<dbReference type="AlphaFoldDB" id="A0A2H3SVZ9"/>
<dbReference type="SUPFAM" id="SSF51735">
    <property type="entry name" value="NAD(P)-binding Rossmann-fold domains"/>
    <property type="match status" value="1"/>
</dbReference>
<dbReference type="PANTHER" id="PTHR42760:SF133">
    <property type="entry name" value="3-OXOACYL-[ACYL-CARRIER-PROTEIN] REDUCTASE"/>
    <property type="match status" value="1"/>
</dbReference>
<dbReference type="GO" id="GO:0048038">
    <property type="term" value="F:quinone binding"/>
    <property type="evidence" value="ECO:0007669"/>
    <property type="project" value="TreeGrafter"/>
</dbReference>
<gene>
    <name evidence="5" type="ORF">C2S_9040</name>
</gene>
<protein>
    <submittedName>
        <fullName evidence="5">Uncharacterized protein</fullName>
    </submittedName>
</protein>
<proteinExistence type="inferred from homology"/>
<dbReference type="PRINTS" id="PR00081">
    <property type="entry name" value="GDHRDH"/>
</dbReference>
<dbReference type="PRINTS" id="PR00080">
    <property type="entry name" value="SDRFAMILY"/>
</dbReference>
<dbReference type="GO" id="GO:0006633">
    <property type="term" value="P:fatty acid biosynthetic process"/>
    <property type="evidence" value="ECO:0007669"/>
    <property type="project" value="TreeGrafter"/>
</dbReference>
<evidence type="ECO:0000256" key="1">
    <source>
        <dbReference type="ARBA" id="ARBA00006484"/>
    </source>
</evidence>
<evidence type="ECO:0000313" key="5">
    <source>
        <dbReference type="EMBL" id="VTT73345.1"/>
    </source>
</evidence>
<dbReference type="Proteomes" id="UP000760494">
    <property type="component" value="Unassembled WGS sequence"/>
</dbReference>
<accession>A0A2H3SVZ9</accession>
<name>A0A2H3SVZ9_FUSFU</name>
<dbReference type="Gene3D" id="3.40.50.720">
    <property type="entry name" value="NAD(P)-binding Rossmann-like Domain"/>
    <property type="match status" value="1"/>
</dbReference>
<sequence>MSSRIQNITNHLAPDGDQTTRLIKGDPSRIDGQVVLITGGAQGIGKAAANLLASKGGRIIIADVDKSKASATVQELQSGGYEAAYIIGDALEDGFAEKTVAFALETFGKVHCLINGAGFCYDAAIHKMDDDKFDVIMKIHNYVPFRMVRALSSHWMARENREMPKTIINISSTSGLHGQMGQINYSTAKMGIVGQTKTIASEWARYGVRCNAVAYGWIDTRITRPPTSDETVVVGGKTIQTGIPIAAKKFRDVSEIPLSRPGTVEDAAGVILFLASPLSAYVTGSCIECAGGRYL</sequence>
<dbReference type="GO" id="GO:0016616">
    <property type="term" value="F:oxidoreductase activity, acting on the CH-OH group of donors, NAD or NADP as acceptor"/>
    <property type="evidence" value="ECO:0007669"/>
    <property type="project" value="TreeGrafter"/>
</dbReference>
<evidence type="ECO:0000313" key="6">
    <source>
        <dbReference type="Proteomes" id="UP000760494"/>
    </source>
</evidence>
<comment type="similarity">
    <text evidence="1 4">Belongs to the short-chain dehydrogenases/reductases (SDR) family.</text>
</comment>
<dbReference type="EMBL" id="CABFJX010000368">
    <property type="protein sequence ID" value="VTT73345.1"/>
    <property type="molecule type" value="Genomic_DNA"/>
</dbReference>
<dbReference type="FunFam" id="3.40.50.720:FF:000084">
    <property type="entry name" value="Short-chain dehydrogenase reductase"/>
    <property type="match status" value="1"/>
</dbReference>
<dbReference type="InterPro" id="IPR002347">
    <property type="entry name" value="SDR_fam"/>
</dbReference>
<evidence type="ECO:0000256" key="2">
    <source>
        <dbReference type="ARBA" id="ARBA00022857"/>
    </source>
</evidence>
<keyword evidence="3" id="KW-0560">Oxidoreductase</keyword>
<evidence type="ECO:0000256" key="4">
    <source>
        <dbReference type="RuleBase" id="RU000363"/>
    </source>
</evidence>
<keyword evidence="2" id="KW-0521">NADP</keyword>
<organism evidence="5 6">
    <name type="scientific">Fusarium fujikuroi</name>
    <name type="common">Bakanae and foot rot disease fungus</name>
    <name type="synonym">Gibberella fujikuroi</name>
    <dbReference type="NCBI Taxonomy" id="5127"/>
    <lineage>
        <taxon>Eukaryota</taxon>
        <taxon>Fungi</taxon>
        <taxon>Dikarya</taxon>
        <taxon>Ascomycota</taxon>
        <taxon>Pezizomycotina</taxon>
        <taxon>Sordariomycetes</taxon>
        <taxon>Hypocreomycetidae</taxon>
        <taxon>Hypocreales</taxon>
        <taxon>Nectriaceae</taxon>
        <taxon>Fusarium</taxon>
        <taxon>Fusarium fujikuroi species complex</taxon>
    </lineage>
</organism>
<dbReference type="Pfam" id="PF00106">
    <property type="entry name" value="adh_short"/>
    <property type="match status" value="1"/>
</dbReference>
<comment type="caution">
    <text evidence="5">The sequence shown here is derived from an EMBL/GenBank/DDBJ whole genome shotgun (WGS) entry which is preliminary data.</text>
</comment>
<reference evidence="5" key="1">
    <citation type="submission" date="2019-05" db="EMBL/GenBank/DDBJ databases">
        <authorList>
            <person name="Piombo E."/>
        </authorList>
    </citation>
    <scope>NUCLEOTIDE SEQUENCE</scope>
    <source>
        <strain evidence="5">C2S</strain>
    </source>
</reference>
<dbReference type="PANTHER" id="PTHR42760">
    <property type="entry name" value="SHORT-CHAIN DEHYDROGENASES/REDUCTASES FAMILY MEMBER"/>
    <property type="match status" value="1"/>
</dbReference>
<evidence type="ECO:0000256" key="3">
    <source>
        <dbReference type="ARBA" id="ARBA00023002"/>
    </source>
</evidence>
<dbReference type="InterPro" id="IPR036291">
    <property type="entry name" value="NAD(P)-bd_dom_sf"/>
</dbReference>